<dbReference type="SUPFAM" id="SSF53474">
    <property type="entry name" value="alpha/beta-Hydrolases"/>
    <property type="match status" value="1"/>
</dbReference>
<reference evidence="3" key="1">
    <citation type="submission" date="2019-05" db="EMBL/GenBank/DDBJ databases">
        <title>Isolation, diversity and antifungal activity of Actinobacteria from wheat.</title>
        <authorList>
            <person name="Yu B."/>
        </authorList>
    </citation>
    <scope>NUCLEOTIDE SEQUENCE [LARGE SCALE GENOMIC DNA]</scope>
    <source>
        <strain evidence="3">NEAU-HEGS1-5</strain>
    </source>
</reference>
<name>A0A5R8Z1K5_9ACTN</name>
<dbReference type="Proteomes" id="UP000309033">
    <property type="component" value="Unassembled WGS sequence"/>
</dbReference>
<dbReference type="InterPro" id="IPR001375">
    <property type="entry name" value="Peptidase_S9_cat"/>
</dbReference>
<evidence type="ECO:0000313" key="3">
    <source>
        <dbReference type="EMBL" id="TLP59593.1"/>
    </source>
</evidence>
<evidence type="ECO:0000259" key="2">
    <source>
        <dbReference type="Pfam" id="PF00326"/>
    </source>
</evidence>
<feature type="domain" description="Peptidase S9 prolyl oligopeptidase catalytic" evidence="2">
    <location>
        <begin position="397"/>
        <end position="598"/>
    </location>
</feature>
<keyword evidence="1" id="KW-0378">Hydrolase</keyword>
<dbReference type="Gene3D" id="3.40.50.1820">
    <property type="entry name" value="alpha/beta hydrolase"/>
    <property type="match status" value="1"/>
</dbReference>
<proteinExistence type="predicted"/>
<dbReference type="PANTHER" id="PTHR42776:SF27">
    <property type="entry name" value="DIPEPTIDYL PEPTIDASE FAMILY MEMBER 6"/>
    <property type="match status" value="1"/>
</dbReference>
<dbReference type="PANTHER" id="PTHR42776">
    <property type="entry name" value="SERINE PEPTIDASE S9 FAMILY MEMBER"/>
    <property type="match status" value="1"/>
</dbReference>
<dbReference type="OrthoDB" id="262125at2"/>
<dbReference type="Pfam" id="PF00326">
    <property type="entry name" value="Peptidase_S9"/>
    <property type="match status" value="1"/>
</dbReference>
<dbReference type="GO" id="GO:0004252">
    <property type="term" value="F:serine-type endopeptidase activity"/>
    <property type="evidence" value="ECO:0007669"/>
    <property type="project" value="TreeGrafter"/>
</dbReference>
<comment type="caution">
    <text evidence="3">The sequence shown here is derived from an EMBL/GenBank/DDBJ whole genome shotgun (WGS) entry which is preliminary data.</text>
</comment>
<sequence>MNAPTTSAVIDGALGPSHPPQVWRINFRFSGSGRYAVCLTARDRDGLAPELWDLTGTRPRSRVLRLRDGVSPWSAAVPTGDGNILVNSVEAGGTRRVLLAVPAATGSATSVRELLTVHDGDLALVAGRNSGTAALALLRTPGRGTTVWRLPGSPERPEQVADVPSFLSGGVWLDESGDLLALARSQGGATRTVVLDSSRGTVSPLPGLRQGEHLLLAAPCGGVLLTALESGGVHRLGIRRRDDDGPTVFPEDLNAVEGTVRPLALDPAGRRLALSVTRGVRSVVLLYDLEEGGLREIGPATGSLLPAACWNEDGLHVVHSAPDRPPRVVAVSDSREAHLVADGERTPWAPAVVRRFDGPAGPLEAVVYGDPVRAAGVVLALHGGPEAAWQLTYDPLFQRLAAEGVAVVAPNQRGSTGYGAAHRDAIRGAWGGPDLADVLHVGRTLAAERAPGGSRPILYGPSYGAYLALLAAAAEPDLWSRAAVVAPFLSGRELYADGPAMVRNLLDRLGGREEITGDALGPRDLLRLADRLRLPLLVIHGERDPIIPVGHSRRLRDRMARAPHQGARLTYLEVPGAGHDPLTGPDRHLVLERLVTFLHAAPPSASSYG</sequence>
<organism evidence="3 4">
    <name type="scientific">Microbispora triticiradicis</name>
    <dbReference type="NCBI Taxonomy" id="2200763"/>
    <lineage>
        <taxon>Bacteria</taxon>
        <taxon>Bacillati</taxon>
        <taxon>Actinomycetota</taxon>
        <taxon>Actinomycetes</taxon>
        <taxon>Streptosporangiales</taxon>
        <taxon>Streptosporangiaceae</taxon>
        <taxon>Microbispora</taxon>
    </lineage>
</organism>
<dbReference type="InterPro" id="IPR029058">
    <property type="entry name" value="AB_hydrolase_fold"/>
</dbReference>
<evidence type="ECO:0000313" key="4">
    <source>
        <dbReference type="Proteomes" id="UP000309033"/>
    </source>
</evidence>
<dbReference type="EMBL" id="VANP01000005">
    <property type="protein sequence ID" value="TLP59593.1"/>
    <property type="molecule type" value="Genomic_DNA"/>
</dbReference>
<dbReference type="SUPFAM" id="SSF82171">
    <property type="entry name" value="DPP6 N-terminal domain-like"/>
    <property type="match status" value="1"/>
</dbReference>
<keyword evidence="4" id="KW-1185">Reference proteome</keyword>
<protein>
    <recommendedName>
        <fullName evidence="2">Peptidase S9 prolyl oligopeptidase catalytic domain-containing protein</fullName>
    </recommendedName>
</protein>
<dbReference type="GO" id="GO:0006508">
    <property type="term" value="P:proteolysis"/>
    <property type="evidence" value="ECO:0007669"/>
    <property type="project" value="InterPro"/>
</dbReference>
<dbReference type="AlphaFoldDB" id="A0A5R8Z1K5"/>
<gene>
    <name evidence="3" type="ORF">FED44_14920</name>
</gene>
<evidence type="ECO:0000256" key="1">
    <source>
        <dbReference type="ARBA" id="ARBA00022801"/>
    </source>
</evidence>
<accession>A0A5R8Z1K5</accession>